<keyword evidence="1" id="KW-0812">Transmembrane</keyword>
<accession>G5ICE3</accession>
<dbReference type="Proteomes" id="UP000005384">
    <property type="component" value="Unassembled WGS sequence"/>
</dbReference>
<dbReference type="PROSITE" id="PS51257">
    <property type="entry name" value="PROKAR_LIPOPROTEIN"/>
    <property type="match status" value="1"/>
</dbReference>
<dbReference type="HOGENOM" id="CLU_1977988_0_0_9"/>
<evidence type="ECO:0000313" key="3">
    <source>
        <dbReference type="Proteomes" id="UP000005384"/>
    </source>
</evidence>
<dbReference type="AlphaFoldDB" id="G5ICE3"/>
<evidence type="ECO:0000313" key="2">
    <source>
        <dbReference type="EMBL" id="EHI60793.1"/>
    </source>
</evidence>
<dbReference type="EMBL" id="ADLN01000011">
    <property type="protein sequence ID" value="EHI60793.1"/>
    <property type="molecule type" value="Genomic_DNA"/>
</dbReference>
<protein>
    <submittedName>
        <fullName evidence="2">Uncharacterized protein</fullName>
    </submittedName>
</protein>
<gene>
    <name evidence="2" type="ORF">HMPREF9473_01170</name>
</gene>
<sequence length="125" mass="14191">MGINNNKNYLSRMIVSFSMLLFAACLTMNVFFCSAYILREGLNEGFNKTTSIETEAVTERIAADDDGDSTVYFEKISPILSIPAIVNGISLILFLVTVFLFFFVNSFRLLPDRWTLINQKVRLDN</sequence>
<name>G5ICE3_9FIRM</name>
<organism evidence="2 3">
    <name type="scientific">Hungatella hathewayi WAL-18680</name>
    <dbReference type="NCBI Taxonomy" id="742737"/>
    <lineage>
        <taxon>Bacteria</taxon>
        <taxon>Bacillati</taxon>
        <taxon>Bacillota</taxon>
        <taxon>Clostridia</taxon>
        <taxon>Lachnospirales</taxon>
        <taxon>Lachnospiraceae</taxon>
        <taxon>Hungatella</taxon>
    </lineage>
</organism>
<keyword evidence="3" id="KW-1185">Reference proteome</keyword>
<keyword evidence="1" id="KW-1133">Transmembrane helix</keyword>
<proteinExistence type="predicted"/>
<feature type="transmembrane region" description="Helical" evidence="1">
    <location>
        <begin position="79"/>
        <end position="104"/>
    </location>
</feature>
<comment type="caution">
    <text evidence="2">The sequence shown here is derived from an EMBL/GenBank/DDBJ whole genome shotgun (WGS) entry which is preliminary data.</text>
</comment>
<evidence type="ECO:0000256" key="1">
    <source>
        <dbReference type="SAM" id="Phobius"/>
    </source>
</evidence>
<reference evidence="2 3" key="1">
    <citation type="submission" date="2011-08" db="EMBL/GenBank/DDBJ databases">
        <title>The Genome Sequence of Clostridium hathewayi WAL-18680.</title>
        <authorList>
            <consortium name="The Broad Institute Genome Sequencing Platform"/>
            <person name="Earl A."/>
            <person name="Ward D."/>
            <person name="Feldgarden M."/>
            <person name="Gevers D."/>
            <person name="Finegold S.M."/>
            <person name="Summanen P.H."/>
            <person name="Molitoris D.R."/>
            <person name="Song M."/>
            <person name="Daigneault M."/>
            <person name="Allen-Vercoe E."/>
            <person name="Young S.K."/>
            <person name="Zeng Q."/>
            <person name="Gargeya S."/>
            <person name="Fitzgerald M."/>
            <person name="Haas B."/>
            <person name="Abouelleil A."/>
            <person name="Alvarado L."/>
            <person name="Arachchi H.M."/>
            <person name="Berlin A."/>
            <person name="Brown A."/>
            <person name="Chapman S.B."/>
            <person name="Chen Z."/>
            <person name="Dunbar C."/>
            <person name="Freedman E."/>
            <person name="Gearin G."/>
            <person name="Gellesch M."/>
            <person name="Goldberg J."/>
            <person name="Griggs A."/>
            <person name="Gujja S."/>
            <person name="Heiman D."/>
            <person name="Howarth C."/>
            <person name="Larson L."/>
            <person name="Lui A."/>
            <person name="MacDonald P.J.P."/>
            <person name="Montmayeur A."/>
            <person name="Murphy C."/>
            <person name="Neiman D."/>
            <person name="Pearson M."/>
            <person name="Priest M."/>
            <person name="Roberts A."/>
            <person name="Saif S."/>
            <person name="Shea T."/>
            <person name="Shenoy N."/>
            <person name="Sisk P."/>
            <person name="Stolte C."/>
            <person name="Sykes S."/>
            <person name="Wortman J."/>
            <person name="Nusbaum C."/>
            <person name="Birren B."/>
        </authorList>
    </citation>
    <scope>NUCLEOTIDE SEQUENCE [LARGE SCALE GENOMIC DNA]</scope>
    <source>
        <strain evidence="2 3">WAL-18680</strain>
    </source>
</reference>
<feature type="transmembrane region" description="Helical" evidence="1">
    <location>
        <begin position="12"/>
        <end position="38"/>
    </location>
</feature>
<dbReference type="RefSeq" id="WP_006779156.1">
    <property type="nucleotide sequence ID" value="NZ_CP040506.1"/>
</dbReference>
<dbReference type="OrthoDB" id="1976791at2"/>
<keyword evidence="1" id="KW-0472">Membrane</keyword>